<evidence type="ECO:0000313" key="1">
    <source>
        <dbReference type="EMBL" id="KIM71527.1"/>
    </source>
</evidence>
<evidence type="ECO:0000313" key="2">
    <source>
        <dbReference type="Proteomes" id="UP000054166"/>
    </source>
</evidence>
<sequence length="145" mass="16653">MDPGYNHNDEPKESEADWLRVFSAWEGGVCELYPHRSDELAAYRHFANDLFQANPSEADIVIHFDQHVRLRYNKNPFQIDDLTLTQVSFYASLAKPVTKRDQPTDQPLLPSSGTKCAKMICMNWNQGLQQSDLQSHFGLPYNKGH</sequence>
<dbReference type="EMBL" id="KN833286">
    <property type="protein sequence ID" value="KIM71527.1"/>
    <property type="molecule type" value="Genomic_DNA"/>
</dbReference>
<dbReference type="Proteomes" id="UP000054166">
    <property type="component" value="Unassembled WGS sequence"/>
</dbReference>
<reference evidence="2" key="2">
    <citation type="submission" date="2015-01" db="EMBL/GenBank/DDBJ databases">
        <title>Evolutionary Origins and Diversification of the Mycorrhizal Mutualists.</title>
        <authorList>
            <consortium name="DOE Joint Genome Institute"/>
            <consortium name="Mycorrhizal Genomics Consortium"/>
            <person name="Kohler A."/>
            <person name="Kuo A."/>
            <person name="Nagy L.G."/>
            <person name="Floudas D."/>
            <person name="Copeland A."/>
            <person name="Barry K.W."/>
            <person name="Cichocki N."/>
            <person name="Veneault-Fourrey C."/>
            <person name="LaButti K."/>
            <person name="Lindquist E.A."/>
            <person name="Lipzen A."/>
            <person name="Lundell T."/>
            <person name="Morin E."/>
            <person name="Murat C."/>
            <person name="Riley R."/>
            <person name="Ohm R."/>
            <person name="Sun H."/>
            <person name="Tunlid A."/>
            <person name="Henrissat B."/>
            <person name="Grigoriev I.V."/>
            <person name="Hibbett D.S."/>
            <person name="Martin F."/>
        </authorList>
    </citation>
    <scope>NUCLEOTIDE SEQUENCE [LARGE SCALE GENOMIC DNA]</scope>
    <source>
        <strain evidence="2">F 1598</strain>
    </source>
</reference>
<dbReference type="InParanoid" id="A0A0C3B2P8"/>
<name>A0A0C3B2P8_PILCF</name>
<keyword evidence="2" id="KW-1185">Reference proteome</keyword>
<dbReference type="OrthoDB" id="3064818at2759"/>
<dbReference type="HOGENOM" id="CLU_1787559_0_0_1"/>
<accession>A0A0C3B2P8</accession>
<reference evidence="1 2" key="1">
    <citation type="submission" date="2014-04" db="EMBL/GenBank/DDBJ databases">
        <authorList>
            <consortium name="DOE Joint Genome Institute"/>
            <person name="Kuo A."/>
            <person name="Tarkka M."/>
            <person name="Buscot F."/>
            <person name="Kohler A."/>
            <person name="Nagy L.G."/>
            <person name="Floudas D."/>
            <person name="Copeland A."/>
            <person name="Barry K.W."/>
            <person name="Cichocki N."/>
            <person name="Veneault-Fourrey C."/>
            <person name="LaButti K."/>
            <person name="Lindquist E.A."/>
            <person name="Lipzen A."/>
            <person name="Lundell T."/>
            <person name="Morin E."/>
            <person name="Murat C."/>
            <person name="Sun H."/>
            <person name="Tunlid A."/>
            <person name="Henrissat B."/>
            <person name="Grigoriev I.V."/>
            <person name="Hibbett D.S."/>
            <person name="Martin F."/>
            <person name="Nordberg H.P."/>
            <person name="Cantor M.N."/>
            <person name="Hua S.X."/>
        </authorList>
    </citation>
    <scope>NUCLEOTIDE SEQUENCE [LARGE SCALE GENOMIC DNA]</scope>
    <source>
        <strain evidence="1 2">F 1598</strain>
    </source>
</reference>
<protein>
    <submittedName>
        <fullName evidence="1">Uncharacterized protein</fullName>
    </submittedName>
</protein>
<dbReference type="AlphaFoldDB" id="A0A0C3B2P8"/>
<proteinExistence type="predicted"/>
<gene>
    <name evidence="1" type="ORF">PILCRDRAFT_16990</name>
</gene>
<organism evidence="1 2">
    <name type="scientific">Piloderma croceum (strain F 1598)</name>
    <dbReference type="NCBI Taxonomy" id="765440"/>
    <lineage>
        <taxon>Eukaryota</taxon>
        <taxon>Fungi</taxon>
        <taxon>Dikarya</taxon>
        <taxon>Basidiomycota</taxon>
        <taxon>Agaricomycotina</taxon>
        <taxon>Agaricomycetes</taxon>
        <taxon>Agaricomycetidae</taxon>
        <taxon>Atheliales</taxon>
        <taxon>Atheliaceae</taxon>
        <taxon>Piloderma</taxon>
    </lineage>
</organism>